<dbReference type="AlphaFoldDB" id="A0A0L0D8R8"/>
<dbReference type="Pfam" id="PF00443">
    <property type="entry name" value="UCH"/>
    <property type="match status" value="1"/>
</dbReference>
<proteinExistence type="predicted"/>
<protein>
    <recommendedName>
        <fullName evidence="1">USP domain-containing protein</fullName>
    </recommendedName>
</protein>
<accession>A0A0L0D8R8</accession>
<evidence type="ECO:0000313" key="3">
    <source>
        <dbReference type="Proteomes" id="UP000054408"/>
    </source>
</evidence>
<dbReference type="InterPro" id="IPR001394">
    <property type="entry name" value="Peptidase_C19_UCH"/>
</dbReference>
<dbReference type="InterPro" id="IPR050164">
    <property type="entry name" value="Peptidase_C19"/>
</dbReference>
<dbReference type="RefSeq" id="XP_013762671.1">
    <property type="nucleotide sequence ID" value="XM_013907217.1"/>
</dbReference>
<dbReference type="OrthoDB" id="289038at2759"/>
<dbReference type="PROSITE" id="PS00973">
    <property type="entry name" value="USP_2"/>
    <property type="match status" value="1"/>
</dbReference>
<dbReference type="Proteomes" id="UP000054408">
    <property type="component" value="Unassembled WGS sequence"/>
</dbReference>
<keyword evidence="3" id="KW-1185">Reference proteome</keyword>
<dbReference type="eggNOG" id="KOG4598">
    <property type="taxonomic scope" value="Eukaryota"/>
</dbReference>
<dbReference type="PANTHER" id="PTHR24006">
    <property type="entry name" value="UBIQUITIN CARBOXYL-TERMINAL HYDROLASE"/>
    <property type="match status" value="1"/>
</dbReference>
<dbReference type="STRING" id="461836.A0A0L0D8R8"/>
<dbReference type="EMBL" id="GL349434">
    <property type="protein sequence ID" value="KNC48615.1"/>
    <property type="molecule type" value="Genomic_DNA"/>
</dbReference>
<reference evidence="2 3" key="1">
    <citation type="submission" date="2010-05" db="EMBL/GenBank/DDBJ databases">
        <title>The Genome Sequence of Thecamonas trahens ATCC 50062.</title>
        <authorList>
            <consortium name="The Broad Institute Genome Sequencing Platform"/>
            <person name="Russ C."/>
            <person name="Cuomo C."/>
            <person name="Shea T."/>
            <person name="Young S.K."/>
            <person name="Zeng Q."/>
            <person name="Koehrsen M."/>
            <person name="Haas B."/>
            <person name="Borodovsky M."/>
            <person name="Guigo R."/>
            <person name="Alvarado L."/>
            <person name="Berlin A."/>
            <person name="Bochicchio J."/>
            <person name="Borenstein D."/>
            <person name="Chapman S."/>
            <person name="Chen Z."/>
            <person name="Freedman E."/>
            <person name="Gellesch M."/>
            <person name="Goldberg J."/>
            <person name="Griggs A."/>
            <person name="Gujja S."/>
            <person name="Heilman E."/>
            <person name="Heiman D."/>
            <person name="Hepburn T."/>
            <person name="Howarth C."/>
            <person name="Jen D."/>
            <person name="Larson L."/>
            <person name="Mehta T."/>
            <person name="Park D."/>
            <person name="Pearson M."/>
            <person name="Roberts A."/>
            <person name="Saif S."/>
            <person name="Shenoy N."/>
            <person name="Sisk P."/>
            <person name="Stolte C."/>
            <person name="Sykes S."/>
            <person name="Thomson T."/>
            <person name="Walk T."/>
            <person name="White J."/>
            <person name="Yandava C."/>
            <person name="Burger G."/>
            <person name="Gray M.W."/>
            <person name="Holland P.W.H."/>
            <person name="King N."/>
            <person name="Lang F.B.F."/>
            <person name="Roger A.J."/>
            <person name="Ruiz-Trillo I."/>
            <person name="Lander E."/>
            <person name="Nusbaum C."/>
        </authorList>
    </citation>
    <scope>NUCLEOTIDE SEQUENCE [LARGE SCALE GENOMIC DNA]</scope>
    <source>
        <strain evidence="2 3">ATCC 50062</strain>
    </source>
</reference>
<dbReference type="PROSITE" id="PS50235">
    <property type="entry name" value="USP_3"/>
    <property type="match status" value="1"/>
</dbReference>
<gene>
    <name evidence="2" type="ORF">AMSG_00392</name>
</gene>
<dbReference type="SUPFAM" id="SSF54001">
    <property type="entry name" value="Cysteine proteinases"/>
    <property type="match status" value="1"/>
</dbReference>
<evidence type="ECO:0000313" key="2">
    <source>
        <dbReference type="EMBL" id="KNC48615.1"/>
    </source>
</evidence>
<sequence length="355" mass="37803">MAESVVEADSELLPPTGIRNPGASDYLAVLVQALTHVPPIRNRLLFWDNPDGDKVADAVAAGTPLSDAVEACARSAMEDDHPSYRITGALQRLMARCIAGPREQAAELRDLAAAFGWSGADLAQGHDAQELYAVLIGALDSELAADTVVEVSGEAVGPSPNLISSLLTVSVKRTITCSEGHVSERADPAFSLQVRVAGQLSLVASLHDTFLTSETFDGDNQYSCSQCGVHRDAIMRHSLDPDLPPVLVFTLARIDFDFITFTRRKVNSSLEIPATLSKADLLNRPDAGADADVDADADADAPAYQLAAVVCHSGTANAGHYTAHVRDPASQTWWLADDANVEPSPLADGEWDPRR</sequence>
<evidence type="ECO:0000259" key="1">
    <source>
        <dbReference type="PROSITE" id="PS50235"/>
    </source>
</evidence>
<dbReference type="Gene3D" id="3.90.70.10">
    <property type="entry name" value="Cysteine proteinases"/>
    <property type="match status" value="1"/>
</dbReference>
<dbReference type="InterPro" id="IPR028889">
    <property type="entry name" value="USP"/>
</dbReference>
<dbReference type="GO" id="GO:0005829">
    <property type="term" value="C:cytosol"/>
    <property type="evidence" value="ECO:0007669"/>
    <property type="project" value="TreeGrafter"/>
</dbReference>
<dbReference type="GO" id="GO:0005634">
    <property type="term" value="C:nucleus"/>
    <property type="evidence" value="ECO:0007669"/>
    <property type="project" value="TreeGrafter"/>
</dbReference>
<organism evidence="2 3">
    <name type="scientific">Thecamonas trahens ATCC 50062</name>
    <dbReference type="NCBI Taxonomy" id="461836"/>
    <lineage>
        <taxon>Eukaryota</taxon>
        <taxon>Apusozoa</taxon>
        <taxon>Apusomonadida</taxon>
        <taxon>Apusomonadidae</taxon>
        <taxon>Thecamonas</taxon>
    </lineage>
</organism>
<dbReference type="GeneID" id="25560201"/>
<name>A0A0L0D8R8_THETB</name>
<dbReference type="InterPro" id="IPR018200">
    <property type="entry name" value="USP_CS"/>
</dbReference>
<dbReference type="GO" id="GO:0004843">
    <property type="term" value="F:cysteine-type deubiquitinase activity"/>
    <property type="evidence" value="ECO:0007669"/>
    <property type="project" value="InterPro"/>
</dbReference>
<dbReference type="InterPro" id="IPR038765">
    <property type="entry name" value="Papain-like_cys_pep_sf"/>
</dbReference>
<dbReference type="GO" id="GO:0016579">
    <property type="term" value="P:protein deubiquitination"/>
    <property type="evidence" value="ECO:0007669"/>
    <property type="project" value="InterPro"/>
</dbReference>
<feature type="domain" description="USP" evidence="1">
    <location>
        <begin position="16"/>
        <end position="355"/>
    </location>
</feature>